<keyword evidence="5" id="KW-0809">Transit peptide</keyword>
<sequence length="260" mass="29253">MACICPGSARLSLSNVLRSLLQLEPAPQLRTRSTRFPNRLSLPRQRVRNIITLSDVPVASAAPSQPPEPSRDGLPTTIDSLNASTDQPPQSPHPSPAKKTKTKPPSAREGTDRNAKKGGKKAKQKDQATTEPQPEKKLEPWEIQKEALKRKFPHGWSPQKKLSPDAMEGIRHLNATAPGKFTTSVLAAEFKVSPEAIRRILKSKWRPSSAELEDRRKRWEKRHDRIWSHLSELGLRPHTKRTDHLTDANRLLYGDRKAKV</sequence>
<dbReference type="InterPro" id="IPR010487">
    <property type="entry name" value="NGRN/Rrg9"/>
</dbReference>
<feature type="compositionally biased region" description="Polar residues" evidence="6">
    <location>
        <begin position="77"/>
        <end position="88"/>
    </location>
</feature>
<proteinExistence type="inferred from homology"/>
<dbReference type="RefSeq" id="XP_070891726.1">
    <property type="nucleotide sequence ID" value="XM_071030739.1"/>
</dbReference>
<dbReference type="GeneID" id="98145811"/>
<name>A0ABR4M812_9EURO</name>
<evidence type="ECO:0000313" key="7">
    <source>
        <dbReference type="EMBL" id="KAL2872748.1"/>
    </source>
</evidence>
<keyword evidence="8" id="KW-1185">Reference proteome</keyword>
<evidence type="ECO:0000256" key="5">
    <source>
        <dbReference type="ARBA" id="ARBA00022946"/>
    </source>
</evidence>
<accession>A0ABR4M812</accession>
<feature type="region of interest" description="Disordered" evidence="6">
    <location>
        <begin position="58"/>
        <end position="141"/>
    </location>
</feature>
<evidence type="ECO:0000256" key="6">
    <source>
        <dbReference type="SAM" id="MobiDB-lite"/>
    </source>
</evidence>
<comment type="subcellular location">
    <subcellularLocation>
        <location evidence="2">Mitochondrion</location>
    </subcellularLocation>
</comment>
<organism evidence="7 8">
    <name type="scientific">Aspergillus lucknowensis</name>
    <dbReference type="NCBI Taxonomy" id="176173"/>
    <lineage>
        <taxon>Eukaryota</taxon>
        <taxon>Fungi</taxon>
        <taxon>Dikarya</taxon>
        <taxon>Ascomycota</taxon>
        <taxon>Pezizomycotina</taxon>
        <taxon>Eurotiomycetes</taxon>
        <taxon>Eurotiomycetidae</taxon>
        <taxon>Eurotiales</taxon>
        <taxon>Aspergillaceae</taxon>
        <taxon>Aspergillus</taxon>
        <taxon>Aspergillus subgen. Nidulantes</taxon>
    </lineage>
</organism>
<dbReference type="Proteomes" id="UP001610432">
    <property type="component" value="Unassembled WGS sequence"/>
</dbReference>
<evidence type="ECO:0000256" key="4">
    <source>
        <dbReference type="ARBA" id="ARBA00013566"/>
    </source>
</evidence>
<dbReference type="PANTHER" id="PTHR13475">
    <property type="entry name" value="NEUGRIN"/>
    <property type="match status" value="1"/>
</dbReference>
<evidence type="ECO:0000313" key="8">
    <source>
        <dbReference type="Proteomes" id="UP001610432"/>
    </source>
</evidence>
<comment type="caution">
    <text evidence="7">The sequence shown here is derived from an EMBL/GenBank/DDBJ whole genome shotgun (WGS) entry which is preliminary data.</text>
</comment>
<evidence type="ECO:0000256" key="3">
    <source>
        <dbReference type="ARBA" id="ARBA00010895"/>
    </source>
</evidence>
<comment type="similarity">
    <text evidence="3">Belongs to the RRG9 family.</text>
</comment>
<dbReference type="PANTHER" id="PTHR13475:SF3">
    <property type="entry name" value="NEUGRIN"/>
    <property type="match status" value="1"/>
</dbReference>
<comment type="function">
    <text evidence="1">Required for respiratory activity and maintenance and expression of the mitochondrial genome.</text>
</comment>
<protein>
    <recommendedName>
        <fullName evidence="4">Required for respiratory growth protein 9, mitochondrial</fullName>
    </recommendedName>
</protein>
<reference evidence="7 8" key="1">
    <citation type="submission" date="2024-07" db="EMBL/GenBank/DDBJ databases">
        <title>Section-level genome sequencing and comparative genomics of Aspergillus sections Usti and Cavernicolus.</title>
        <authorList>
            <consortium name="Lawrence Berkeley National Laboratory"/>
            <person name="Nybo J.L."/>
            <person name="Vesth T.C."/>
            <person name="Theobald S."/>
            <person name="Frisvad J.C."/>
            <person name="Larsen T.O."/>
            <person name="Kjaerboelling I."/>
            <person name="Rothschild-Mancinelli K."/>
            <person name="Lyhne E.K."/>
            <person name="Kogle M.E."/>
            <person name="Barry K."/>
            <person name="Clum A."/>
            <person name="Na H."/>
            <person name="Ledsgaard L."/>
            <person name="Lin J."/>
            <person name="Lipzen A."/>
            <person name="Kuo A."/>
            <person name="Riley R."/>
            <person name="Mondo S."/>
            <person name="Labutti K."/>
            <person name="Haridas S."/>
            <person name="Pangalinan J."/>
            <person name="Salamov A.A."/>
            <person name="Simmons B.A."/>
            <person name="Magnuson J.K."/>
            <person name="Chen J."/>
            <person name="Drula E."/>
            <person name="Henrissat B."/>
            <person name="Wiebenga A."/>
            <person name="Lubbers R.J."/>
            <person name="Gomes A.C."/>
            <person name="Macurrencykelacurrency M.R."/>
            <person name="Stajich J."/>
            <person name="Grigoriev I.V."/>
            <person name="Mortensen U.H."/>
            <person name="De Vries R.P."/>
            <person name="Baker S.E."/>
            <person name="Andersen M.R."/>
        </authorList>
    </citation>
    <scope>NUCLEOTIDE SEQUENCE [LARGE SCALE GENOMIC DNA]</scope>
    <source>
        <strain evidence="7 8">CBS 449.75</strain>
    </source>
</reference>
<feature type="compositionally biased region" description="Basic and acidic residues" evidence="6">
    <location>
        <begin position="124"/>
        <end position="141"/>
    </location>
</feature>
<gene>
    <name evidence="7" type="ORF">BJX67DRAFT_369287</name>
</gene>
<evidence type="ECO:0000256" key="2">
    <source>
        <dbReference type="ARBA" id="ARBA00004173"/>
    </source>
</evidence>
<dbReference type="Pfam" id="PF06413">
    <property type="entry name" value="Neugrin"/>
    <property type="match status" value="1"/>
</dbReference>
<dbReference type="EMBL" id="JBFXLQ010000001">
    <property type="protein sequence ID" value="KAL2872748.1"/>
    <property type="molecule type" value="Genomic_DNA"/>
</dbReference>
<evidence type="ECO:0000256" key="1">
    <source>
        <dbReference type="ARBA" id="ARBA00003548"/>
    </source>
</evidence>